<reference evidence="4 5" key="1">
    <citation type="journal article" date="2024" name="Nat. Commun.">
        <title>Phylogenomics reveals the evolutionary origins of lichenization in chlorophyte algae.</title>
        <authorList>
            <person name="Puginier C."/>
            <person name="Libourel C."/>
            <person name="Otte J."/>
            <person name="Skaloud P."/>
            <person name="Haon M."/>
            <person name="Grisel S."/>
            <person name="Petersen M."/>
            <person name="Berrin J.G."/>
            <person name="Delaux P.M."/>
            <person name="Dal Grande F."/>
            <person name="Keller J."/>
        </authorList>
    </citation>
    <scope>NUCLEOTIDE SEQUENCE [LARGE SCALE GENOMIC DNA]</scope>
    <source>
        <strain evidence="4 5">SAG 245.80</strain>
    </source>
</reference>
<evidence type="ECO:0000313" key="4">
    <source>
        <dbReference type="EMBL" id="KAK9831363.1"/>
    </source>
</evidence>
<dbReference type="Pfam" id="PF07714">
    <property type="entry name" value="PK_Tyr_Ser-Thr"/>
    <property type="match status" value="1"/>
</dbReference>
<dbReference type="Gene3D" id="3.30.200.20">
    <property type="entry name" value="Phosphorylase Kinase, domain 1"/>
    <property type="match status" value="1"/>
</dbReference>
<dbReference type="PROSITE" id="PS50011">
    <property type="entry name" value="PROTEIN_KINASE_DOM"/>
    <property type="match status" value="1"/>
</dbReference>
<evidence type="ECO:0000313" key="5">
    <source>
        <dbReference type="Proteomes" id="UP001445335"/>
    </source>
</evidence>
<accession>A0AAW1RC25</accession>
<dbReference type="InterPro" id="IPR001245">
    <property type="entry name" value="Ser-Thr/Tyr_kinase_cat_dom"/>
</dbReference>
<evidence type="ECO:0000256" key="1">
    <source>
        <dbReference type="SAM" id="Coils"/>
    </source>
</evidence>
<dbReference type="InterPro" id="IPR051681">
    <property type="entry name" value="Ser/Thr_Kinases-Pseudokinases"/>
</dbReference>
<feature type="coiled-coil region" evidence="1">
    <location>
        <begin position="204"/>
        <end position="245"/>
    </location>
</feature>
<dbReference type="AlphaFoldDB" id="A0AAW1RC25"/>
<feature type="coiled-coil region" evidence="1">
    <location>
        <begin position="408"/>
        <end position="435"/>
    </location>
</feature>
<dbReference type="GO" id="GO:0005524">
    <property type="term" value="F:ATP binding"/>
    <property type="evidence" value="ECO:0007669"/>
    <property type="project" value="InterPro"/>
</dbReference>
<keyword evidence="5" id="KW-1185">Reference proteome</keyword>
<protein>
    <recommendedName>
        <fullName evidence="3">Protein kinase domain-containing protein</fullName>
    </recommendedName>
</protein>
<dbReference type="EMBL" id="JALJOU010000047">
    <property type="protein sequence ID" value="KAK9831363.1"/>
    <property type="molecule type" value="Genomic_DNA"/>
</dbReference>
<sequence length="1038" mass="107621">MERGNPAAVQGDGSADSDSWDAASLISYHSLARNAGQVLASLAAGGSPDSPAGRRLAGEAESEAAAGAAALKCTGAAHGGSTAELRSGEARRKLRALARVRALRGERARLAARVQVLLAAQQAGAVQQAATLERLAEALRDNLAMRERLLAQARELGAAQANTEAAAAAASACVQGAPQHAAGTEGATPPSRTQGPLSLEQGALDVSERKVARQRVRAAALEARCDDAERRAAAAEADAQAAQGSAAAAAALAGELQRRLLSARSVAAAHADSAAAPTLLMRSAGAAKQRLPPPQRQSATAGLRASLVQCRGDLLRARSELAASRADAAQAAASGAQDYQRRLEEARAAVAAARIALSERGAELAAEELAVVQAELAAAREGAGEAAEAAAGEARFVAMWQGEGAMRAFAAERDAATAERDAATAERDAAAAARDAAGAELAEAAAALAELARAAGCEGADGRQAGSVSDMCRALGDALAAREELISALLRGVAAAQGTPGLGGDDSPGMPGTSHGGPTMAAAERRLTFLRAIDRLQAFRAENAQLWRVLEAAAAGRADVGHAAEAVRGQERAGHLEAALRERGSLAARLATSQAAVQQLRLAVARVGAQNALLAARLASVVPAAHPGAPEGVAAALARRVAALAAERRVLKALARLSLAVTTDVLTGGTEAAHVAAAAGGLVAAHACELQRMGLAPAWATLQALATQPGLRSRWPAGPSSATASSFNPGPGHKQWGEDIWFERDALDRLQVLGGWTFGQILLGRWKCALIAVKVLKESRQRANTSAIAEFRWEAKLLRDMRHPCILNFYGTCSNGALMMSLTEYMAGGDLGVAINDDVAENGDGVRLRLGWYAGGRAVLLCVARGLAYLHSEKLVHGDLRSSDILLQDKQYLVAKIAELGKSRRISRMGTLTNNGHRTPAYMAPELLSKTPKTLFHPEAIHIFSFGVIMHETVNGHQPTFRRDMDAPKVPEDCSQGVADLWEKCVAIEPAVRPTAAEVEAALKDLLQVPRPNDQPPAAVQAALEPVPTNKFILQARM</sequence>
<keyword evidence="1" id="KW-0175">Coiled coil</keyword>
<proteinExistence type="predicted"/>
<dbReference type="InterPro" id="IPR000719">
    <property type="entry name" value="Prot_kinase_dom"/>
</dbReference>
<feature type="coiled-coil region" evidence="1">
    <location>
        <begin position="329"/>
        <end position="356"/>
    </location>
</feature>
<dbReference type="InterPro" id="IPR011009">
    <property type="entry name" value="Kinase-like_dom_sf"/>
</dbReference>
<feature type="region of interest" description="Disordered" evidence="2">
    <location>
        <begin position="499"/>
        <end position="519"/>
    </location>
</feature>
<dbReference type="SUPFAM" id="SSF56112">
    <property type="entry name" value="Protein kinase-like (PK-like)"/>
    <property type="match status" value="1"/>
</dbReference>
<comment type="caution">
    <text evidence="4">The sequence shown here is derived from an EMBL/GenBank/DDBJ whole genome shotgun (WGS) entry which is preliminary data.</text>
</comment>
<dbReference type="Proteomes" id="UP001445335">
    <property type="component" value="Unassembled WGS sequence"/>
</dbReference>
<evidence type="ECO:0000256" key="2">
    <source>
        <dbReference type="SAM" id="MobiDB-lite"/>
    </source>
</evidence>
<evidence type="ECO:0000259" key="3">
    <source>
        <dbReference type="PROSITE" id="PS50011"/>
    </source>
</evidence>
<dbReference type="Gene3D" id="1.10.510.10">
    <property type="entry name" value="Transferase(Phosphotransferase) domain 1"/>
    <property type="match status" value="1"/>
</dbReference>
<organism evidence="4 5">
    <name type="scientific">Elliptochloris bilobata</name>
    <dbReference type="NCBI Taxonomy" id="381761"/>
    <lineage>
        <taxon>Eukaryota</taxon>
        <taxon>Viridiplantae</taxon>
        <taxon>Chlorophyta</taxon>
        <taxon>core chlorophytes</taxon>
        <taxon>Trebouxiophyceae</taxon>
        <taxon>Trebouxiophyceae incertae sedis</taxon>
        <taxon>Elliptochloris clade</taxon>
        <taxon>Elliptochloris</taxon>
    </lineage>
</organism>
<name>A0AAW1RC25_9CHLO</name>
<feature type="domain" description="Protein kinase" evidence="3">
    <location>
        <begin position="747"/>
        <end position="1007"/>
    </location>
</feature>
<dbReference type="GO" id="GO:0004674">
    <property type="term" value="F:protein serine/threonine kinase activity"/>
    <property type="evidence" value="ECO:0007669"/>
    <property type="project" value="TreeGrafter"/>
</dbReference>
<gene>
    <name evidence="4" type="ORF">WJX81_006002</name>
</gene>
<dbReference type="PANTHER" id="PTHR44329">
    <property type="entry name" value="SERINE/THREONINE-PROTEIN KINASE TNNI3K-RELATED"/>
    <property type="match status" value="1"/>
</dbReference>